<evidence type="ECO:0000256" key="4">
    <source>
        <dbReference type="ARBA" id="ARBA00023136"/>
    </source>
</evidence>
<keyword evidence="2" id="KW-0812">Transmembrane</keyword>
<evidence type="ECO:0000256" key="3">
    <source>
        <dbReference type="ARBA" id="ARBA00022989"/>
    </source>
</evidence>
<dbReference type="eggNOG" id="COG3339">
    <property type="taxonomic scope" value="Bacteria"/>
</dbReference>
<dbReference type="Proteomes" id="UP000029629">
    <property type="component" value="Unassembled WGS sequence"/>
</dbReference>
<dbReference type="EMBL" id="JRNI01000011">
    <property type="protein sequence ID" value="KGF31677.1"/>
    <property type="molecule type" value="Genomic_DNA"/>
</dbReference>
<feature type="domain" description="DUF1232" evidence="5">
    <location>
        <begin position="46"/>
        <end position="81"/>
    </location>
</feature>
<evidence type="ECO:0000256" key="1">
    <source>
        <dbReference type="ARBA" id="ARBA00004127"/>
    </source>
</evidence>
<dbReference type="RefSeq" id="WP_036557866.1">
    <property type="nucleotide sequence ID" value="NZ_JRNI01000011.1"/>
</dbReference>
<gene>
    <name evidence="6" type="ORF">HMPREF2130_02755</name>
</gene>
<sequence length="108" mass="11692">MKNTDPNRQNLLNKIGKLALSAGKPVIEKALQLFYATQSPDTPAWAKRVIYGALAYLILPIDAIPDYLPVVGFTDDLGVITAALTTVAGYISPEIKAKSKAKMAQWFG</sequence>
<evidence type="ECO:0000259" key="5">
    <source>
        <dbReference type="Pfam" id="PF06803"/>
    </source>
</evidence>
<accession>A0A096ALY9</accession>
<protein>
    <recommendedName>
        <fullName evidence="5">DUF1232 domain-containing protein</fullName>
    </recommendedName>
</protein>
<evidence type="ECO:0000313" key="7">
    <source>
        <dbReference type="Proteomes" id="UP000029629"/>
    </source>
</evidence>
<comment type="caution">
    <text evidence="6">The sequence shown here is derived from an EMBL/GenBank/DDBJ whole genome shotgun (WGS) entry which is preliminary data.</text>
</comment>
<dbReference type="PIRSF" id="PIRSF031804">
    <property type="entry name" value="UCP031804"/>
    <property type="match status" value="1"/>
</dbReference>
<dbReference type="Pfam" id="PF06803">
    <property type="entry name" value="DUF1232"/>
    <property type="match status" value="1"/>
</dbReference>
<proteinExistence type="predicted"/>
<dbReference type="InterPro" id="IPR010652">
    <property type="entry name" value="DUF1232"/>
</dbReference>
<dbReference type="AlphaFoldDB" id="A0A096ALY9"/>
<reference evidence="6 7" key="1">
    <citation type="submission" date="2014-07" db="EMBL/GenBank/DDBJ databases">
        <authorList>
            <person name="McCorrison J."/>
            <person name="Sanka R."/>
            <person name="Torralba M."/>
            <person name="Gillis M."/>
            <person name="Haft D.H."/>
            <person name="Methe B."/>
            <person name="Sutton G."/>
            <person name="Nelson K.E."/>
        </authorList>
    </citation>
    <scope>NUCLEOTIDE SEQUENCE [LARGE SCALE GENOMIC DNA]</scope>
    <source>
        <strain evidence="6 7">DNF00040</strain>
    </source>
</reference>
<comment type="subcellular location">
    <subcellularLocation>
        <location evidence="1">Endomembrane system</location>
        <topology evidence="1">Multi-pass membrane protein</topology>
    </subcellularLocation>
</comment>
<keyword evidence="3" id="KW-1133">Transmembrane helix</keyword>
<evidence type="ECO:0000256" key="2">
    <source>
        <dbReference type="ARBA" id="ARBA00022692"/>
    </source>
</evidence>
<dbReference type="OrthoDB" id="9804184at2"/>
<evidence type="ECO:0000313" key="6">
    <source>
        <dbReference type="EMBL" id="KGF31677.1"/>
    </source>
</evidence>
<organism evidence="6 7">
    <name type="scientific">Oligella urethralis DNF00040</name>
    <dbReference type="NCBI Taxonomy" id="1401065"/>
    <lineage>
        <taxon>Bacteria</taxon>
        <taxon>Pseudomonadati</taxon>
        <taxon>Pseudomonadota</taxon>
        <taxon>Betaproteobacteria</taxon>
        <taxon>Burkholderiales</taxon>
        <taxon>Alcaligenaceae</taxon>
        <taxon>Oligella</taxon>
    </lineage>
</organism>
<name>A0A096ALY9_9BURK</name>
<dbReference type="InterPro" id="IPR016983">
    <property type="entry name" value="UCP031804"/>
</dbReference>
<keyword evidence="7" id="KW-1185">Reference proteome</keyword>
<keyword evidence="4" id="KW-0472">Membrane</keyword>
<dbReference type="GO" id="GO:0012505">
    <property type="term" value="C:endomembrane system"/>
    <property type="evidence" value="ECO:0007669"/>
    <property type="project" value="UniProtKB-SubCell"/>
</dbReference>